<protein>
    <submittedName>
        <fullName evidence="2">Aste57867_8532 protein</fullName>
    </submittedName>
</protein>
<reference evidence="1" key="2">
    <citation type="submission" date="2019-06" db="EMBL/GenBank/DDBJ databases">
        <title>Genomics analysis of Aphanomyces spp. identifies a new class of oomycete effector associated with host adaptation.</title>
        <authorList>
            <person name="Gaulin E."/>
        </authorList>
    </citation>
    <scope>NUCLEOTIDE SEQUENCE</scope>
    <source>
        <strain evidence="1">CBS 578.67</strain>
    </source>
</reference>
<dbReference type="AlphaFoldDB" id="A0A485KKM7"/>
<dbReference type="EMBL" id="CAADRA010005125">
    <property type="protein sequence ID" value="VFT85418.1"/>
    <property type="molecule type" value="Genomic_DNA"/>
</dbReference>
<dbReference type="Gene3D" id="3.90.1140.10">
    <property type="entry name" value="Cyclic phosphodiesterase"/>
    <property type="match status" value="1"/>
</dbReference>
<proteinExistence type="predicted"/>
<evidence type="ECO:0000313" key="3">
    <source>
        <dbReference type="Proteomes" id="UP000332933"/>
    </source>
</evidence>
<keyword evidence="3" id="KW-1185">Reference proteome</keyword>
<dbReference type="Proteomes" id="UP000332933">
    <property type="component" value="Unassembled WGS sequence"/>
</dbReference>
<evidence type="ECO:0000313" key="2">
    <source>
        <dbReference type="EMBL" id="VFT85418.1"/>
    </source>
</evidence>
<accession>A0A485KKM7</accession>
<gene>
    <name evidence="2" type="primary">Aste57867_8532</name>
    <name evidence="1" type="ORF">As57867_008500</name>
    <name evidence="2" type="ORF">ASTE57867_8532</name>
</gene>
<dbReference type="OrthoDB" id="119121at2759"/>
<dbReference type="PANTHER" id="PTHR37204">
    <property type="entry name" value="TRANSMEMBRANE PROTEIN"/>
    <property type="match status" value="1"/>
</dbReference>
<dbReference type="PANTHER" id="PTHR37204:SF1">
    <property type="entry name" value="TRANSMEMBRANE PROTEIN"/>
    <property type="match status" value="1"/>
</dbReference>
<sequence>MAAKAESIRAEIYRSLEESIAKNGGRLEEEKIRVAVEQFDFGTKMPIAYPMIPGADVRLVACPITPVRQPSIPPLMQEIAAAVADSSIVHVNTEDSMHVTMFHASHPDDRRPYSSEIRAKEIAILRDIVADVAPFSLPLHSITAASSGSIIMLMDDPHDITGTLRRRARTAFPDLPSKVPQIVHSTLVRVLSPSISSTALDALQSKCRELTKQLRDADFRISLESVWYVEETHYSTAKSGPCTTIPFPASSTEA</sequence>
<name>A0A485KKM7_9STRA</name>
<reference evidence="2 3" key="1">
    <citation type="submission" date="2019-03" db="EMBL/GenBank/DDBJ databases">
        <authorList>
            <person name="Gaulin E."/>
            <person name="Dumas B."/>
        </authorList>
    </citation>
    <scope>NUCLEOTIDE SEQUENCE [LARGE SCALE GENOMIC DNA]</scope>
    <source>
        <strain evidence="2">CBS 568.67</strain>
    </source>
</reference>
<evidence type="ECO:0000313" key="1">
    <source>
        <dbReference type="EMBL" id="KAF0700962.1"/>
    </source>
</evidence>
<dbReference type="EMBL" id="VJMH01005104">
    <property type="protein sequence ID" value="KAF0700962.1"/>
    <property type="molecule type" value="Genomic_DNA"/>
</dbReference>
<organism evidence="2 3">
    <name type="scientific">Aphanomyces stellatus</name>
    <dbReference type="NCBI Taxonomy" id="120398"/>
    <lineage>
        <taxon>Eukaryota</taxon>
        <taxon>Sar</taxon>
        <taxon>Stramenopiles</taxon>
        <taxon>Oomycota</taxon>
        <taxon>Saprolegniomycetes</taxon>
        <taxon>Saprolegniales</taxon>
        <taxon>Verrucalvaceae</taxon>
        <taxon>Aphanomyces</taxon>
    </lineage>
</organism>